<evidence type="ECO:0000313" key="4">
    <source>
        <dbReference type="EMBL" id="CAK8696690.1"/>
    </source>
</evidence>
<evidence type="ECO:0000259" key="3">
    <source>
        <dbReference type="PROSITE" id="PS50234"/>
    </source>
</evidence>
<reference evidence="4 5" key="1">
    <citation type="submission" date="2024-02" db="EMBL/GenBank/DDBJ databases">
        <authorList>
            <person name="Daric V."/>
            <person name="Darras S."/>
        </authorList>
    </citation>
    <scope>NUCLEOTIDE SEQUENCE [LARGE SCALE GENOMIC DNA]</scope>
</reference>
<feature type="compositionally biased region" description="Pro residues" evidence="1">
    <location>
        <begin position="616"/>
        <end position="625"/>
    </location>
</feature>
<evidence type="ECO:0000256" key="1">
    <source>
        <dbReference type="SAM" id="MobiDB-lite"/>
    </source>
</evidence>
<keyword evidence="5" id="KW-1185">Reference proteome</keyword>
<feature type="domain" description="VWFA" evidence="3">
    <location>
        <begin position="79"/>
        <end position="295"/>
    </location>
</feature>
<dbReference type="Pfam" id="PF00092">
    <property type="entry name" value="VWA"/>
    <property type="match status" value="1"/>
</dbReference>
<dbReference type="InterPro" id="IPR036465">
    <property type="entry name" value="vWFA_dom_sf"/>
</dbReference>
<dbReference type="InterPro" id="IPR008160">
    <property type="entry name" value="Collagen"/>
</dbReference>
<feature type="compositionally biased region" description="Basic and acidic residues" evidence="1">
    <location>
        <begin position="346"/>
        <end position="361"/>
    </location>
</feature>
<dbReference type="PANTHER" id="PTHR37456">
    <property type="entry name" value="SI:CH211-266K2.1"/>
    <property type="match status" value="1"/>
</dbReference>
<accession>A0ABP0H2D5</accession>
<dbReference type="PROSITE" id="PS50234">
    <property type="entry name" value="VWFA"/>
    <property type="match status" value="1"/>
</dbReference>
<sequence length="680" mass="71300">MKMKIAVATLGLFMLLQSTTFGKKHMKTKRLLSTNRRNVMADALLEVEPLPPDVVMSECTCRCCEQTPAPLTSPLCANDVVMAVDSSACFRDYYSRMMRFLRKLVRRIGRTPNIQYGGDETRLSLMQFSSDIVFPLELSSFEHYTNPSTKKGILEGINDQLDNLQFLGEGSFLNKALNATVSHIQSQPRPQNLLDQISPVVPRKVVIIMTNGKSHPSVTMNNIETSIAAMENEGITVIPVSVTRECHGFQSDQWNEGLCPDTVVLGKLAKVGRDESSSFMEMTSQDTIPDILNILECHPQASSLTAAPCNNCTCSCELPVGPRGPEGPRGVKGDFVQGKPGIDGETGSKGEVGEKGDRGPVGEKGSVGEKGIFGDKGEPGNVGEKGDTGDIGPMGKVGQKGEVGDIGPKGAIGKIGPEGPKGDEGEKGEVGEQGKVGNKGEEGEKGTKGDSGNKGSKGVGEKGRKGQPGPVGPEGPDGRKGDRGPKGDEGKRGLCGKPGPAGKRGIEGVPGVDGIDGPAGPQGTQGPRGQVGLHGDKGGPGEPGTNGEEGPRGFPGERGRPGPQGADGLKGEKGEPSREIGPQGFSGPSGQKGEPGVEGADGLDGREGPSGRQGPTGPPGPPGPPAVYNLEELRPIIVDIIRELLPGECGKISTYLFTFEKEYYVGFCMLYLICITLTIT</sequence>
<dbReference type="Gene3D" id="3.40.50.410">
    <property type="entry name" value="von Willebrand factor, type A domain"/>
    <property type="match status" value="1"/>
</dbReference>
<feature type="region of interest" description="Disordered" evidence="1">
    <location>
        <begin position="323"/>
        <end position="628"/>
    </location>
</feature>
<evidence type="ECO:0000313" key="5">
    <source>
        <dbReference type="Proteomes" id="UP001642483"/>
    </source>
</evidence>
<feature type="compositionally biased region" description="Basic and acidic residues" evidence="1">
    <location>
        <begin position="549"/>
        <end position="560"/>
    </location>
</feature>
<organism evidence="4 5">
    <name type="scientific">Clavelina lepadiformis</name>
    <name type="common">Light-bulb sea squirt</name>
    <name type="synonym">Ascidia lepadiformis</name>
    <dbReference type="NCBI Taxonomy" id="159417"/>
    <lineage>
        <taxon>Eukaryota</taxon>
        <taxon>Metazoa</taxon>
        <taxon>Chordata</taxon>
        <taxon>Tunicata</taxon>
        <taxon>Ascidiacea</taxon>
        <taxon>Aplousobranchia</taxon>
        <taxon>Clavelinidae</taxon>
        <taxon>Clavelina</taxon>
    </lineage>
</organism>
<keyword evidence="2" id="KW-0732">Signal</keyword>
<dbReference type="SUPFAM" id="SSF53300">
    <property type="entry name" value="vWA-like"/>
    <property type="match status" value="1"/>
</dbReference>
<feature type="signal peptide" evidence="2">
    <location>
        <begin position="1"/>
        <end position="22"/>
    </location>
</feature>
<evidence type="ECO:0000256" key="2">
    <source>
        <dbReference type="SAM" id="SignalP"/>
    </source>
</evidence>
<dbReference type="InterPro" id="IPR050938">
    <property type="entry name" value="Collagen_Structural_Proteins"/>
</dbReference>
<dbReference type="InterPro" id="IPR002035">
    <property type="entry name" value="VWF_A"/>
</dbReference>
<proteinExistence type="predicted"/>
<comment type="caution">
    <text evidence="4">The sequence shown here is derived from an EMBL/GenBank/DDBJ whole genome shotgun (WGS) entry which is preliminary data.</text>
</comment>
<protein>
    <recommendedName>
        <fullName evidence="3">VWFA domain-containing protein</fullName>
    </recommendedName>
</protein>
<gene>
    <name evidence="4" type="ORF">CVLEPA_LOCUS30024</name>
</gene>
<feature type="compositionally biased region" description="Basic and acidic residues" evidence="1">
    <location>
        <begin position="476"/>
        <end position="492"/>
    </location>
</feature>
<name>A0ABP0H2D5_CLALP</name>
<dbReference type="Proteomes" id="UP001642483">
    <property type="component" value="Unassembled WGS sequence"/>
</dbReference>
<feature type="chain" id="PRO_5045863239" description="VWFA domain-containing protein" evidence="2">
    <location>
        <begin position="23"/>
        <end position="680"/>
    </location>
</feature>
<dbReference type="Pfam" id="PF01391">
    <property type="entry name" value="Collagen"/>
    <property type="match status" value="4"/>
</dbReference>
<dbReference type="EMBL" id="CAWYQH010000163">
    <property type="protein sequence ID" value="CAK8696690.1"/>
    <property type="molecule type" value="Genomic_DNA"/>
</dbReference>
<dbReference type="SMART" id="SM00327">
    <property type="entry name" value="VWA"/>
    <property type="match status" value="1"/>
</dbReference>
<feature type="compositionally biased region" description="Low complexity" evidence="1">
    <location>
        <begin position="405"/>
        <end position="418"/>
    </location>
</feature>
<dbReference type="PANTHER" id="PTHR37456:SF6">
    <property type="entry name" value="COLLAGEN ALPHA-1(XXIII) CHAIN-LIKE ISOFORM X2"/>
    <property type="match status" value="1"/>
</dbReference>
<feature type="compositionally biased region" description="Basic and acidic residues" evidence="1">
    <location>
        <begin position="372"/>
        <end position="388"/>
    </location>
</feature>
<feature type="compositionally biased region" description="Basic and acidic residues" evidence="1">
    <location>
        <begin position="569"/>
        <end position="578"/>
    </location>
</feature>
<feature type="compositionally biased region" description="Basic and acidic residues" evidence="1">
    <location>
        <begin position="420"/>
        <end position="448"/>
    </location>
</feature>